<dbReference type="GO" id="GO:0035299">
    <property type="term" value="F:inositol-1,3,4,5,6-pentakisphosphate 2-kinase activity"/>
    <property type="evidence" value="ECO:0007669"/>
    <property type="project" value="UniProtKB-EC"/>
</dbReference>
<name>A0A7S4C6Z2_CHRCT</name>
<dbReference type="GO" id="GO:0032958">
    <property type="term" value="P:inositol phosphate biosynthetic process"/>
    <property type="evidence" value="ECO:0007669"/>
    <property type="project" value="TreeGrafter"/>
</dbReference>
<evidence type="ECO:0000256" key="6">
    <source>
        <dbReference type="RuleBase" id="RU364126"/>
    </source>
</evidence>
<comment type="catalytic activity">
    <reaction evidence="6">
        <text>1D-myo-inositol 1,3,4,5,6-pentakisphosphate + ATP = 1D-myo-inositol hexakisphosphate + ADP + H(+)</text>
        <dbReference type="Rhea" id="RHEA:20313"/>
        <dbReference type="ChEBI" id="CHEBI:15378"/>
        <dbReference type="ChEBI" id="CHEBI:30616"/>
        <dbReference type="ChEBI" id="CHEBI:57733"/>
        <dbReference type="ChEBI" id="CHEBI:58130"/>
        <dbReference type="ChEBI" id="CHEBI:456216"/>
        <dbReference type="EC" id="2.7.1.158"/>
    </reaction>
</comment>
<keyword evidence="5 6" id="KW-0067">ATP-binding</keyword>
<dbReference type="PANTHER" id="PTHR14456">
    <property type="entry name" value="INOSITOL POLYPHOSPHATE KINASE 1"/>
    <property type="match status" value="1"/>
</dbReference>
<dbReference type="EMBL" id="HBIZ01067812">
    <property type="protein sequence ID" value="CAE0788758.1"/>
    <property type="molecule type" value="Transcribed_RNA"/>
</dbReference>
<evidence type="ECO:0000313" key="9">
    <source>
        <dbReference type="EMBL" id="CAE0788758.1"/>
    </source>
</evidence>
<gene>
    <name evidence="9" type="ORF">PCAR00345_LOCUS41467</name>
</gene>
<evidence type="ECO:0000256" key="5">
    <source>
        <dbReference type="ARBA" id="ARBA00022840"/>
    </source>
</evidence>
<proteinExistence type="predicted"/>
<evidence type="ECO:0000256" key="3">
    <source>
        <dbReference type="ARBA" id="ARBA00022741"/>
    </source>
</evidence>
<dbReference type="AlphaFoldDB" id="A0A7S4C6Z2"/>
<comment type="domain">
    <text evidence="6">The EXKPK motif is conserved in inositol-pentakisphosphate 2-kinases of both family 1 and 2.</text>
</comment>
<organism evidence="9">
    <name type="scientific">Chrysotila carterae</name>
    <name type="common">Marine alga</name>
    <name type="synonym">Syracosphaera carterae</name>
    <dbReference type="NCBI Taxonomy" id="13221"/>
    <lineage>
        <taxon>Eukaryota</taxon>
        <taxon>Haptista</taxon>
        <taxon>Haptophyta</taxon>
        <taxon>Prymnesiophyceae</taxon>
        <taxon>Isochrysidales</taxon>
        <taxon>Isochrysidaceae</taxon>
        <taxon>Chrysotila</taxon>
    </lineage>
</organism>
<dbReference type="EC" id="2.7.1.158" evidence="1 6"/>
<keyword evidence="8" id="KW-0812">Transmembrane</keyword>
<evidence type="ECO:0000256" key="1">
    <source>
        <dbReference type="ARBA" id="ARBA00012023"/>
    </source>
</evidence>
<protein>
    <recommendedName>
        <fullName evidence="1 6">Inositol-pentakisphosphate 2-kinase</fullName>
        <ecNumber evidence="1 6">2.7.1.158</ecNumber>
    </recommendedName>
</protein>
<keyword evidence="8" id="KW-1133">Transmembrane helix</keyword>
<reference evidence="9" key="1">
    <citation type="submission" date="2021-01" db="EMBL/GenBank/DDBJ databases">
        <authorList>
            <person name="Corre E."/>
            <person name="Pelletier E."/>
            <person name="Niang G."/>
            <person name="Scheremetjew M."/>
            <person name="Finn R."/>
            <person name="Kale V."/>
            <person name="Holt S."/>
            <person name="Cochrane G."/>
            <person name="Meng A."/>
            <person name="Brown T."/>
            <person name="Cohen L."/>
        </authorList>
    </citation>
    <scope>NUCLEOTIDE SEQUENCE</scope>
    <source>
        <strain evidence="9">CCMP645</strain>
    </source>
</reference>
<keyword evidence="4 6" id="KW-0418">Kinase</keyword>
<keyword evidence="2 6" id="KW-0808">Transferase</keyword>
<accession>A0A7S4C6Z2</accession>
<dbReference type="GO" id="GO:0005634">
    <property type="term" value="C:nucleus"/>
    <property type="evidence" value="ECO:0007669"/>
    <property type="project" value="TreeGrafter"/>
</dbReference>
<keyword evidence="3 6" id="KW-0547">Nucleotide-binding</keyword>
<comment type="function">
    <text evidence="6">Phosphorylates Ins(1,3,4,5,6)P5 at position 2 to form Ins(1,2,3,4,5,6)P6 (InsP6 or phytate).</text>
</comment>
<evidence type="ECO:0000256" key="4">
    <source>
        <dbReference type="ARBA" id="ARBA00022777"/>
    </source>
</evidence>
<dbReference type="InterPro" id="IPR009286">
    <property type="entry name" value="Ins_P5_2-kin"/>
</dbReference>
<keyword evidence="8" id="KW-0472">Membrane</keyword>
<dbReference type="InterPro" id="IPR043001">
    <property type="entry name" value="IP5_2-K_N_lobe"/>
</dbReference>
<dbReference type="PANTHER" id="PTHR14456:SF2">
    <property type="entry name" value="INOSITOL-PENTAKISPHOSPHATE 2-KINASE"/>
    <property type="match status" value="1"/>
</dbReference>
<dbReference type="Gene3D" id="3.30.200.110">
    <property type="entry name" value="Inositol-pentakisphosphate 2-kinase, N-lobe"/>
    <property type="match status" value="1"/>
</dbReference>
<dbReference type="Pfam" id="PF06090">
    <property type="entry name" value="Ins_P5_2-kin"/>
    <property type="match status" value="1"/>
</dbReference>
<evidence type="ECO:0000256" key="2">
    <source>
        <dbReference type="ARBA" id="ARBA00022679"/>
    </source>
</evidence>
<dbReference type="GO" id="GO:0005524">
    <property type="term" value="F:ATP binding"/>
    <property type="evidence" value="ECO:0007669"/>
    <property type="project" value="UniProtKB-KW"/>
</dbReference>
<sequence>MTSLGPGGLCTHIVRASATRRTIFAAAVVGIGIAIYQGLVRRWIRLRSGPSSCHVQAFASTDASCWKYLAEGALNLTCKYVGDDPLLVGHVLRLRKHNPDASKGASRINPYLEGKRFEEKVMLPLLGRRYVQPSIEVPLKKDFVRDVAQRIEKSRPKWRRLHGLDVQLKVGLLMTDNTELPAVPGDVCVCVEIKVKCGYLPSSPWVTREVKRRVSAFQMHQQLKLAKGKETVPSRYDPVDLFSADEGRVRKALTALVEVPQNNLQVFVNGKLLFPKSHSEGGFDAFAQVLQDAANFSGSAEDLLDVLVGILQREPLLPRLLAAQMLDDCDVEVAGKVYKAILARGGSIPPLADGPPLVTGQPRPESIPGDDDPDGQQELVRRFLVSKTAKDCSVMITLKPDTATCTNATSSVDQLLRGLPIKLVAERTVVRGFRGFAYSIAAVDLDPKPHKKMPHYLELDEEMAVTYELLERSGKLL</sequence>
<feature type="region of interest" description="Disordered" evidence="7">
    <location>
        <begin position="352"/>
        <end position="375"/>
    </location>
</feature>
<evidence type="ECO:0000256" key="8">
    <source>
        <dbReference type="SAM" id="Phobius"/>
    </source>
</evidence>
<evidence type="ECO:0000256" key="7">
    <source>
        <dbReference type="SAM" id="MobiDB-lite"/>
    </source>
</evidence>
<feature type="transmembrane region" description="Helical" evidence="8">
    <location>
        <begin position="22"/>
        <end position="40"/>
    </location>
</feature>